<feature type="region of interest" description="Disordered" evidence="1">
    <location>
        <begin position="85"/>
        <end position="106"/>
    </location>
</feature>
<dbReference type="AlphaFoldDB" id="A0A915LD19"/>
<evidence type="ECO:0000313" key="3">
    <source>
        <dbReference type="WBParaSite" id="nRc.2.0.1.t48233-RA"/>
    </source>
</evidence>
<reference evidence="3" key="1">
    <citation type="submission" date="2022-11" db="UniProtKB">
        <authorList>
            <consortium name="WormBaseParasite"/>
        </authorList>
    </citation>
    <scope>IDENTIFICATION</scope>
</reference>
<proteinExistence type="predicted"/>
<dbReference type="WBParaSite" id="nRc.2.0.1.t48233-RA">
    <property type="protein sequence ID" value="nRc.2.0.1.t48233-RA"/>
    <property type="gene ID" value="nRc.2.0.1.g48233"/>
</dbReference>
<keyword evidence="2" id="KW-1185">Reference proteome</keyword>
<dbReference type="Proteomes" id="UP000887565">
    <property type="component" value="Unplaced"/>
</dbReference>
<protein>
    <submittedName>
        <fullName evidence="3">Uncharacterized protein</fullName>
    </submittedName>
</protein>
<evidence type="ECO:0000256" key="1">
    <source>
        <dbReference type="SAM" id="MobiDB-lite"/>
    </source>
</evidence>
<accession>A0A915LD19</accession>
<name>A0A915LD19_ROMCU</name>
<organism evidence="2 3">
    <name type="scientific">Romanomermis culicivorax</name>
    <name type="common">Nematode worm</name>
    <dbReference type="NCBI Taxonomy" id="13658"/>
    <lineage>
        <taxon>Eukaryota</taxon>
        <taxon>Metazoa</taxon>
        <taxon>Ecdysozoa</taxon>
        <taxon>Nematoda</taxon>
        <taxon>Enoplea</taxon>
        <taxon>Dorylaimia</taxon>
        <taxon>Mermithida</taxon>
        <taxon>Mermithoidea</taxon>
        <taxon>Mermithidae</taxon>
        <taxon>Romanomermis</taxon>
    </lineage>
</organism>
<sequence>MESRDWLMRIMINNVISGIAVDAAQEAKKKLCQWHKKNFLLETSWKLRKGQCSDDEEDQTEPEDINIIRIGSGSKKNWFSGSGSKNLSGYPATDPDWATGPIPNVK</sequence>
<evidence type="ECO:0000313" key="2">
    <source>
        <dbReference type="Proteomes" id="UP000887565"/>
    </source>
</evidence>